<dbReference type="EMBL" id="SNVI01000008">
    <property type="protein sequence ID" value="TFE36643.1"/>
    <property type="molecule type" value="Genomic_DNA"/>
</dbReference>
<evidence type="ECO:0000256" key="4">
    <source>
        <dbReference type="ARBA" id="ARBA00022452"/>
    </source>
</evidence>
<dbReference type="Proteomes" id="UP000297385">
    <property type="component" value="Unassembled WGS sequence"/>
</dbReference>
<dbReference type="InterPro" id="IPR001702">
    <property type="entry name" value="Porin_Gram-ve"/>
</dbReference>
<evidence type="ECO:0000256" key="5">
    <source>
        <dbReference type="ARBA" id="ARBA00022692"/>
    </source>
</evidence>
<keyword evidence="3" id="KW-0813">Transport</keyword>
<evidence type="ECO:0000256" key="6">
    <source>
        <dbReference type="ARBA" id="ARBA00022729"/>
    </source>
</evidence>
<gene>
    <name evidence="12" type="ORF">E2553_43955</name>
</gene>
<evidence type="ECO:0000256" key="2">
    <source>
        <dbReference type="ARBA" id="ARBA00011233"/>
    </source>
</evidence>
<feature type="domain" description="Porin" evidence="11">
    <location>
        <begin position="17"/>
        <end position="333"/>
    </location>
</feature>
<evidence type="ECO:0000313" key="12">
    <source>
        <dbReference type="EMBL" id="TFE36643.1"/>
    </source>
</evidence>
<sequence>MIKSVCAVVMGVFFGLACCDSNRAQSSVTLYGALDVLTDISNQGRGTLTKMSNGGTFGSRLGLMGSQAFGDGYKAIFRLESGFAPNTGTIQQGGALFGRQAYVGFEGSEGTLTFGRQYSPEFLAMSDNDVFLGGLGGSVWDVDRTLPNGTVQATLLTEVITCRVNNSVLYSSPKIYGFSVGLMYGLGGVAKSTSGGTTFSGAINYTNGPATFHAGYVYQRDALDRGYYKAWGVGGNYGIGPVRVYLGYTKDDYSIITDAASFNNSWRYAIANLGVSYQITRSTVLMAQVIKLIDTSNGITQSKNSYIVGLGVFYSIFKQTSIYIGYAQTKNKNGSTYTLGQALYYGEPAYPNTTARVLRFGMRTTF</sequence>
<dbReference type="PANTHER" id="PTHR34501">
    <property type="entry name" value="PROTEIN YDDL-RELATED"/>
    <property type="match status" value="1"/>
</dbReference>
<comment type="subunit">
    <text evidence="2">Homotrimer.</text>
</comment>
<keyword evidence="5" id="KW-0812">Transmembrane</keyword>
<keyword evidence="8" id="KW-0626">Porin</keyword>
<reference evidence="12 13" key="1">
    <citation type="submission" date="2019-03" db="EMBL/GenBank/DDBJ databases">
        <title>Complete Genome Sequence of Paraburkholderia dipogonis ICMP 19430T, a Nitrogen-fixing Symbiont of the South African Invasive Legume Dipogon lignosus in New Zealand.</title>
        <authorList>
            <person name="De Meyer S.E."/>
        </authorList>
    </citation>
    <scope>NUCLEOTIDE SEQUENCE [LARGE SCALE GENOMIC DNA]</scope>
    <source>
        <strain evidence="12 13">ICMP 19430</strain>
    </source>
</reference>
<evidence type="ECO:0000256" key="9">
    <source>
        <dbReference type="ARBA" id="ARBA00023136"/>
    </source>
</evidence>
<dbReference type="PRINTS" id="PR00182">
    <property type="entry name" value="ECOLNEIPORIN"/>
</dbReference>
<evidence type="ECO:0000256" key="3">
    <source>
        <dbReference type="ARBA" id="ARBA00022448"/>
    </source>
</evidence>
<keyword evidence="10" id="KW-0998">Cell outer membrane</keyword>
<dbReference type="AlphaFoldDB" id="A0A4Y8MGW8"/>
<dbReference type="GO" id="GO:0015288">
    <property type="term" value="F:porin activity"/>
    <property type="evidence" value="ECO:0007669"/>
    <property type="project" value="UniProtKB-KW"/>
</dbReference>
<dbReference type="CDD" id="cd00342">
    <property type="entry name" value="gram_neg_porins"/>
    <property type="match status" value="1"/>
</dbReference>
<dbReference type="GO" id="GO:0046930">
    <property type="term" value="C:pore complex"/>
    <property type="evidence" value="ECO:0007669"/>
    <property type="project" value="UniProtKB-KW"/>
</dbReference>
<evidence type="ECO:0000256" key="8">
    <source>
        <dbReference type="ARBA" id="ARBA00023114"/>
    </source>
</evidence>
<dbReference type="RefSeq" id="WP_121311290.1">
    <property type="nucleotide sequence ID" value="NZ_SNVI01000008.1"/>
</dbReference>
<dbReference type="PANTHER" id="PTHR34501:SF9">
    <property type="entry name" value="MAJOR OUTER MEMBRANE PROTEIN P.IA"/>
    <property type="match status" value="1"/>
</dbReference>
<keyword evidence="9" id="KW-0472">Membrane</keyword>
<accession>A0A4Y8MGW8</accession>
<dbReference type="InterPro" id="IPR023614">
    <property type="entry name" value="Porin_dom_sf"/>
</dbReference>
<dbReference type="Gene3D" id="2.40.160.10">
    <property type="entry name" value="Porin"/>
    <property type="match status" value="1"/>
</dbReference>
<comment type="caution">
    <text evidence="12">The sequence shown here is derived from an EMBL/GenBank/DDBJ whole genome shotgun (WGS) entry which is preliminary data.</text>
</comment>
<keyword evidence="6" id="KW-0732">Signal</keyword>
<evidence type="ECO:0000256" key="1">
    <source>
        <dbReference type="ARBA" id="ARBA00004571"/>
    </source>
</evidence>
<evidence type="ECO:0000256" key="7">
    <source>
        <dbReference type="ARBA" id="ARBA00023065"/>
    </source>
</evidence>
<dbReference type="Pfam" id="PF13609">
    <property type="entry name" value="Porin_4"/>
    <property type="match status" value="1"/>
</dbReference>
<protein>
    <submittedName>
        <fullName evidence="12">Porin</fullName>
    </submittedName>
</protein>
<evidence type="ECO:0000313" key="13">
    <source>
        <dbReference type="Proteomes" id="UP000297385"/>
    </source>
</evidence>
<dbReference type="InterPro" id="IPR033900">
    <property type="entry name" value="Gram_neg_porin_domain"/>
</dbReference>
<evidence type="ECO:0000259" key="11">
    <source>
        <dbReference type="Pfam" id="PF13609"/>
    </source>
</evidence>
<dbReference type="GO" id="GO:0009279">
    <property type="term" value="C:cell outer membrane"/>
    <property type="evidence" value="ECO:0007669"/>
    <property type="project" value="UniProtKB-SubCell"/>
</dbReference>
<evidence type="ECO:0000256" key="10">
    <source>
        <dbReference type="ARBA" id="ARBA00023237"/>
    </source>
</evidence>
<keyword evidence="7" id="KW-0406">Ion transport</keyword>
<organism evidence="12 13">
    <name type="scientific">Paraburkholderia dipogonis</name>
    <dbReference type="NCBI Taxonomy" id="1211383"/>
    <lineage>
        <taxon>Bacteria</taxon>
        <taxon>Pseudomonadati</taxon>
        <taxon>Pseudomonadota</taxon>
        <taxon>Betaproteobacteria</taxon>
        <taxon>Burkholderiales</taxon>
        <taxon>Burkholderiaceae</taxon>
        <taxon>Paraburkholderia</taxon>
    </lineage>
</organism>
<keyword evidence="4" id="KW-1134">Transmembrane beta strand</keyword>
<comment type="subcellular location">
    <subcellularLocation>
        <location evidence="1">Cell outer membrane</location>
        <topology evidence="1">Multi-pass membrane protein</topology>
    </subcellularLocation>
</comment>
<dbReference type="SUPFAM" id="SSF56935">
    <property type="entry name" value="Porins"/>
    <property type="match status" value="1"/>
</dbReference>
<dbReference type="InterPro" id="IPR050298">
    <property type="entry name" value="Gram-neg_bact_OMP"/>
</dbReference>
<name>A0A4Y8MGW8_9BURK</name>
<dbReference type="GO" id="GO:0034220">
    <property type="term" value="P:monoatomic ion transmembrane transport"/>
    <property type="evidence" value="ECO:0007669"/>
    <property type="project" value="InterPro"/>
</dbReference>
<dbReference type="PROSITE" id="PS51257">
    <property type="entry name" value="PROKAR_LIPOPROTEIN"/>
    <property type="match status" value="1"/>
</dbReference>
<proteinExistence type="predicted"/>